<protein>
    <submittedName>
        <fullName evidence="1">Head-proximal tip of tail protein</fullName>
    </submittedName>
</protein>
<organism evidence="1 2">
    <name type="scientific">Synechococcus phage ACG-2014f_Syn7803C7</name>
    <dbReference type="NCBI Taxonomy" id="2790345"/>
    <lineage>
        <taxon>Viruses</taxon>
        <taxon>Duplodnaviria</taxon>
        <taxon>Heunggongvirae</taxon>
        <taxon>Uroviricota</taxon>
        <taxon>Caudoviricetes</taxon>
        <taxon>Pantevenvirales</taxon>
        <taxon>Kyanoviridae</taxon>
        <taxon>Atlauavirus</taxon>
        <taxon>Atlauavirus acg2014f</taxon>
    </lineage>
</organism>
<reference evidence="1 2" key="1">
    <citation type="submission" date="2013-12" db="EMBL/GenBank/DDBJ databases">
        <title>Ecological redundancy of diverse viral populations within a natural community.</title>
        <authorList>
            <person name="Gregory A.C."/>
            <person name="LaButti K."/>
            <person name="Copeland A."/>
            <person name="Woyke T."/>
            <person name="Sullivan M.B."/>
        </authorList>
    </citation>
    <scope>NUCLEOTIDE SEQUENCE [LARGE SCALE GENOMIC DNA]</scope>
    <source>
        <strain evidence="1">Syn7803C7</strain>
    </source>
</reference>
<dbReference type="EMBL" id="KJ019052">
    <property type="protein sequence ID" value="AIX20030.1"/>
    <property type="molecule type" value="Genomic_DNA"/>
</dbReference>
<dbReference type="Proteomes" id="UP000185323">
    <property type="component" value="Segment"/>
</dbReference>
<keyword evidence="2" id="KW-1185">Reference proteome</keyword>
<name>A0A0E3F3Y6_9CAUD</name>
<dbReference type="KEGG" id="vg:24171995"/>
<gene>
    <name evidence="1" type="ORF">Syn7803C7_139</name>
</gene>
<sequence>MTNIYYKQLDNRNFMSPIGFQFSIARYPKVSFFSNKAGLPEIRLGGAEQANYLKQIMHPGDRVEYGELNIEFLVDEDMLNYTLIHNWITGLGFPETPQQFKDITTNQKGEDDMKIQYSDGTLAILNSNYNTIAKVKFWDLYPTSLSTLEFSATDADINYFIASTTFSFLYYQILGKDNEPLTPEFVNQSLNTR</sequence>
<proteinExistence type="predicted"/>
<evidence type="ECO:0000313" key="1">
    <source>
        <dbReference type="EMBL" id="AIX20030.1"/>
    </source>
</evidence>
<accession>A0A0E3F3Y6</accession>
<evidence type="ECO:0000313" key="2">
    <source>
        <dbReference type="Proteomes" id="UP000185323"/>
    </source>
</evidence>